<dbReference type="RefSeq" id="WP_155700402.1">
    <property type="nucleotide sequence ID" value="NZ_CP034235.1"/>
</dbReference>
<evidence type="ECO:0000313" key="7">
    <source>
        <dbReference type="Proteomes" id="UP000426246"/>
    </source>
</evidence>
<dbReference type="InterPro" id="IPR020103">
    <property type="entry name" value="PsdUridine_synth_cat_dom_sf"/>
</dbReference>
<comment type="function">
    <text evidence="4">Responsible for synthesis of pseudouridine from uracil.</text>
</comment>
<dbReference type="EC" id="5.4.99.-" evidence="4"/>
<keyword evidence="7" id="KW-1185">Reference proteome</keyword>
<dbReference type="EMBL" id="CP034235">
    <property type="protein sequence ID" value="QGQ95382.1"/>
    <property type="molecule type" value="Genomic_DNA"/>
</dbReference>
<evidence type="ECO:0000259" key="5">
    <source>
        <dbReference type="Pfam" id="PF00849"/>
    </source>
</evidence>
<protein>
    <recommendedName>
        <fullName evidence="4">Pseudouridine synthase</fullName>
        <ecNumber evidence="4">5.4.99.-</ecNumber>
    </recommendedName>
</protein>
<dbReference type="AlphaFoldDB" id="A0A6B8RII8"/>
<dbReference type="InterPro" id="IPR006145">
    <property type="entry name" value="PsdUridine_synth_RsuA/RluA"/>
</dbReference>
<dbReference type="GO" id="GO:0009982">
    <property type="term" value="F:pseudouridine synthase activity"/>
    <property type="evidence" value="ECO:0007669"/>
    <property type="project" value="InterPro"/>
</dbReference>
<dbReference type="GO" id="GO:0000455">
    <property type="term" value="P:enzyme-directed rRNA pseudouridine synthesis"/>
    <property type="evidence" value="ECO:0007669"/>
    <property type="project" value="TreeGrafter"/>
</dbReference>
<proteinExistence type="inferred from homology"/>
<evidence type="ECO:0000313" key="6">
    <source>
        <dbReference type="EMBL" id="QGQ95382.1"/>
    </source>
</evidence>
<dbReference type="NCBIfam" id="TIGR00005">
    <property type="entry name" value="rluA_subfam"/>
    <property type="match status" value="1"/>
</dbReference>
<dbReference type="Pfam" id="PF00849">
    <property type="entry name" value="PseudoU_synth_2"/>
    <property type="match status" value="1"/>
</dbReference>
<evidence type="ECO:0000256" key="1">
    <source>
        <dbReference type="ARBA" id="ARBA00000073"/>
    </source>
</evidence>
<dbReference type="KEGG" id="ppsc:EHS13_11045"/>
<organism evidence="6 7">
    <name type="scientific">Paenibacillus psychroresistens</name>
    <dbReference type="NCBI Taxonomy" id="1778678"/>
    <lineage>
        <taxon>Bacteria</taxon>
        <taxon>Bacillati</taxon>
        <taxon>Bacillota</taxon>
        <taxon>Bacilli</taxon>
        <taxon>Bacillales</taxon>
        <taxon>Paenibacillaceae</taxon>
        <taxon>Paenibacillus</taxon>
    </lineage>
</organism>
<evidence type="ECO:0000256" key="4">
    <source>
        <dbReference type="RuleBase" id="RU362028"/>
    </source>
</evidence>
<feature type="domain" description="Pseudouridine synthase RsuA/RluA-like" evidence="5">
    <location>
        <begin position="84"/>
        <end position="232"/>
    </location>
</feature>
<dbReference type="CDD" id="cd02869">
    <property type="entry name" value="PseudoU_synth_RluA_like"/>
    <property type="match status" value="1"/>
</dbReference>
<gene>
    <name evidence="6" type="ORF">EHS13_11045</name>
</gene>
<dbReference type="InterPro" id="IPR006225">
    <property type="entry name" value="PsdUridine_synth_RluC/D"/>
</dbReference>
<keyword evidence="4" id="KW-0413">Isomerase</keyword>
<feature type="active site" evidence="3">
    <location>
        <position position="128"/>
    </location>
</feature>
<dbReference type="InterPro" id="IPR050188">
    <property type="entry name" value="RluA_PseudoU_synthase"/>
</dbReference>
<comment type="similarity">
    <text evidence="2 4">Belongs to the pseudouridine synthase RluA family.</text>
</comment>
<dbReference type="GO" id="GO:0140098">
    <property type="term" value="F:catalytic activity, acting on RNA"/>
    <property type="evidence" value="ECO:0007669"/>
    <property type="project" value="UniProtKB-ARBA"/>
</dbReference>
<accession>A0A6B8RII8</accession>
<evidence type="ECO:0000256" key="3">
    <source>
        <dbReference type="PIRSR" id="PIRSR606225-1"/>
    </source>
</evidence>
<dbReference type="PANTHER" id="PTHR21600">
    <property type="entry name" value="MITOCHONDRIAL RNA PSEUDOURIDINE SYNTHASE"/>
    <property type="match status" value="1"/>
</dbReference>
<dbReference type="GO" id="GO:0003723">
    <property type="term" value="F:RNA binding"/>
    <property type="evidence" value="ECO:0007669"/>
    <property type="project" value="InterPro"/>
</dbReference>
<dbReference type="PANTHER" id="PTHR21600:SF71">
    <property type="entry name" value="PSEUDOURIDINE SYNTHASE"/>
    <property type="match status" value="1"/>
</dbReference>
<comment type="catalytic activity">
    <reaction evidence="1 4">
        <text>a uridine in RNA = a pseudouridine in RNA</text>
        <dbReference type="Rhea" id="RHEA:48348"/>
        <dbReference type="Rhea" id="RHEA-COMP:12068"/>
        <dbReference type="Rhea" id="RHEA-COMP:12069"/>
        <dbReference type="ChEBI" id="CHEBI:65314"/>
        <dbReference type="ChEBI" id="CHEBI:65315"/>
    </reaction>
</comment>
<dbReference type="Gene3D" id="3.30.2350.10">
    <property type="entry name" value="Pseudouridine synthase"/>
    <property type="match status" value="1"/>
</dbReference>
<name>A0A6B8RII8_9BACL</name>
<dbReference type="OrthoDB" id="9773999at2"/>
<reference evidence="7" key="1">
    <citation type="submission" date="2018-11" db="EMBL/GenBank/DDBJ databases">
        <title>Complete genome sequence of Paenibacillus sp. ML311-T8.</title>
        <authorList>
            <person name="Nam Y.-D."/>
            <person name="Kang J."/>
            <person name="Chung W.-H."/>
            <person name="Park Y.S."/>
        </authorList>
    </citation>
    <scope>NUCLEOTIDE SEQUENCE [LARGE SCALE GENOMIC DNA]</scope>
    <source>
        <strain evidence="7">ML311-T8</strain>
    </source>
</reference>
<dbReference type="SUPFAM" id="SSF55120">
    <property type="entry name" value="Pseudouridine synthase"/>
    <property type="match status" value="1"/>
</dbReference>
<sequence length="289" mass="33090">MRESSVRRGEWLEIPLRLEAEQSLDEWLLAVGGIPQKLIDKLRQAHGIRQKTDRIMLNLFPEENDEYQAHWMDIEIVYEDDFCLVVNKPAGLKVHSSVVGEISLGNAVAAHYLHSGQACKIRHIHRLDEFTSGAVLYAKNELAQLKLDEFMRAKLIHRQYVAFVQGKVKASKGRIDEPIGRDRHHPSRRRVSATGDQAVTHYERIAAYGQATLLRLRLETGRTHQIRVHLSHIQHPILGDKLYGGDLKAINRQALHGELLQFPHPFYNRLVEVEAAWPPDLSELQAKLQ</sequence>
<evidence type="ECO:0000256" key="2">
    <source>
        <dbReference type="ARBA" id="ARBA00010876"/>
    </source>
</evidence>
<dbReference type="Proteomes" id="UP000426246">
    <property type="component" value="Chromosome"/>
</dbReference>